<organism evidence="2 3">
    <name type="scientific">Haladaptatus paucihalophilus DX253</name>
    <dbReference type="NCBI Taxonomy" id="797209"/>
    <lineage>
        <taxon>Archaea</taxon>
        <taxon>Methanobacteriati</taxon>
        <taxon>Methanobacteriota</taxon>
        <taxon>Stenosarchaea group</taxon>
        <taxon>Halobacteria</taxon>
        <taxon>Halobacteriales</taxon>
        <taxon>Haladaptataceae</taxon>
        <taxon>Haladaptatus</taxon>
    </lineage>
</organism>
<dbReference type="Proteomes" id="UP000184203">
    <property type="component" value="Unassembled WGS sequence"/>
</dbReference>
<proteinExistence type="predicted"/>
<protein>
    <recommendedName>
        <fullName evidence="4">Histidine kinase</fullName>
    </recommendedName>
</protein>
<reference evidence="3" key="1">
    <citation type="submission" date="2016-11" db="EMBL/GenBank/DDBJ databases">
        <authorList>
            <person name="Varghese N."/>
            <person name="Submissions S."/>
        </authorList>
    </citation>
    <scope>NUCLEOTIDE SEQUENCE [LARGE SCALE GENOMIC DNA]</scope>
    <source>
        <strain evidence="3">DX253</strain>
    </source>
</reference>
<keyword evidence="1" id="KW-0812">Transmembrane</keyword>
<feature type="transmembrane region" description="Helical" evidence="1">
    <location>
        <begin position="158"/>
        <end position="177"/>
    </location>
</feature>
<evidence type="ECO:0008006" key="4">
    <source>
        <dbReference type="Google" id="ProtNLM"/>
    </source>
</evidence>
<name>A0A1M7B9E1_HALPU</name>
<dbReference type="EMBL" id="FRAN01000007">
    <property type="protein sequence ID" value="SHL51557.1"/>
    <property type="molecule type" value="Genomic_DNA"/>
</dbReference>
<feature type="transmembrane region" description="Helical" evidence="1">
    <location>
        <begin position="77"/>
        <end position="97"/>
    </location>
</feature>
<dbReference type="AlphaFoldDB" id="A0A1M7B9E1"/>
<evidence type="ECO:0000313" key="2">
    <source>
        <dbReference type="EMBL" id="SHL51557.1"/>
    </source>
</evidence>
<sequence>MASRETNTSFGEAIVSMSTQTSLRVEGRTDTGIGILLSGGIAGLVAAAVMAPVWIYFRPFIVTNAAAALYNLQGSLMGWVVHLVHGTVFGVLFAFLVTKSPLGTKVGGVSRSVASGMAYSLVLWVVGAGIVLPLGLMISDVPAAPLVPNLHPSGLLAHLVYGAVLGLLVPPLLSATGKMS</sequence>
<feature type="transmembrane region" description="Helical" evidence="1">
    <location>
        <begin position="118"/>
        <end position="138"/>
    </location>
</feature>
<gene>
    <name evidence="2" type="ORF">SAMN05444342_4021</name>
</gene>
<keyword evidence="1" id="KW-0472">Membrane</keyword>
<evidence type="ECO:0000313" key="3">
    <source>
        <dbReference type="Proteomes" id="UP000184203"/>
    </source>
</evidence>
<evidence type="ECO:0000256" key="1">
    <source>
        <dbReference type="SAM" id="Phobius"/>
    </source>
</evidence>
<keyword evidence="3" id="KW-1185">Reference proteome</keyword>
<accession>A0A1M7B9E1</accession>
<keyword evidence="1" id="KW-1133">Transmembrane helix</keyword>
<feature type="transmembrane region" description="Helical" evidence="1">
    <location>
        <begin position="33"/>
        <end position="57"/>
    </location>
</feature>